<dbReference type="AlphaFoldDB" id="A0A0T5NS10"/>
<gene>
    <name evidence="13" type="ORF">XM53_15060</name>
</gene>
<dbReference type="OrthoDB" id="9815202at2"/>
<dbReference type="InterPro" id="IPR003594">
    <property type="entry name" value="HATPase_dom"/>
</dbReference>
<keyword evidence="14" id="KW-1185">Reference proteome</keyword>
<dbReference type="EC" id="2.7.13.3" evidence="3"/>
<dbReference type="InterPro" id="IPR036890">
    <property type="entry name" value="HATPase_C_sf"/>
</dbReference>
<dbReference type="PRINTS" id="PR00344">
    <property type="entry name" value="BCTRLSENSOR"/>
</dbReference>
<dbReference type="GO" id="GO:0000155">
    <property type="term" value="F:phosphorelay sensor kinase activity"/>
    <property type="evidence" value="ECO:0007669"/>
    <property type="project" value="InterPro"/>
</dbReference>
<keyword evidence="7" id="KW-0547">Nucleotide-binding</keyword>
<keyword evidence="4" id="KW-1003">Cell membrane</keyword>
<evidence type="ECO:0000256" key="5">
    <source>
        <dbReference type="ARBA" id="ARBA00022553"/>
    </source>
</evidence>
<dbReference type="RefSeq" id="WP_057794762.1">
    <property type="nucleotide sequence ID" value="NZ_LAXJ01000018.1"/>
</dbReference>
<comment type="caution">
    <text evidence="13">The sequence shown here is derived from an EMBL/GenBank/DDBJ whole genome shotgun (WGS) entry which is preliminary data.</text>
</comment>
<keyword evidence="6" id="KW-0808">Transferase</keyword>
<keyword evidence="10" id="KW-0812">Transmembrane</keyword>
<evidence type="ECO:0000313" key="13">
    <source>
        <dbReference type="EMBL" id="KRS11596.1"/>
    </source>
</evidence>
<evidence type="ECO:0000256" key="9">
    <source>
        <dbReference type="ARBA" id="ARBA00022840"/>
    </source>
</evidence>
<keyword evidence="10" id="KW-1133">Transmembrane helix</keyword>
<feature type="transmembrane region" description="Helical" evidence="10">
    <location>
        <begin position="16"/>
        <end position="39"/>
    </location>
</feature>
<evidence type="ECO:0000256" key="1">
    <source>
        <dbReference type="ARBA" id="ARBA00000085"/>
    </source>
</evidence>
<dbReference type="InterPro" id="IPR004358">
    <property type="entry name" value="Sig_transdc_His_kin-like_C"/>
</dbReference>
<dbReference type="GO" id="GO:0005524">
    <property type="term" value="F:ATP binding"/>
    <property type="evidence" value="ECO:0007669"/>
    <property type="project" value="UniProtKB-KW"/>
</dbReference>
<dbReference type="PATRIC" id="fig|1641875.4.peg.822"/>
<dbReference type="SUPFAM" id="SSF47384">
    <property type="entry name" value="Homodimeric domain of signal transducing histidine kinase"/>
    <property type="match status" value="1"/>
</dbReference>
<feature type="transmembrane region" description="Helical" evidence="10">
    <location>
        <begin position="51"/>
        <end position="71"/>
    </location>
</feature>
<accession>A0A0T5NS10</accession>
<dbReference type="Proteomes" id="UP000051295">
    <property type="component" value="Unassembled WGS sequence"/>
</dbReference>
<dbReference type="PROSITE" id="PS50109">
    <property type="entry name" value="HIS_KIN"/>
    <property type="match status" value="1"/>
</dbReference>
<evidence type="ECO:0000256" key="4">
    <source>
        <dbReference type="ARBA" id="ARBA00022475"/>
    </source>
</evidence>
<dbReference type="InterPro" id="IPR003661">
    <property type="entry name" value="HisK_dim/P_dom"/>
</dbReference>
<dbReference type="EMBL" id="LAXJ01000018">
    <property type="protein sequence ID" value="KRS11596.1"/>
    <property type="molecule type" value="Genomic_DNA"/>
</dbReference>
<sequence>MPGGVKQRIRRKWRPPLALVIGGTLSAVLVLPVIAIGYFKVAGFILGWGETTLLIGTLAVVTTLLLAFLLWRLVLRPVYALTAHAKAVKDGRDDAPLPRHFGTPELTALGQAVLDMGSTLQDREAGLRAYTNHVTHELKSPLTSLIGAAELLEDDMATEDRAKLTETIRTSAQKMQVLLDALRRLATARDPLGRGPTQLSEALKKVDAGLALKVHQNRAVPLDPDALHAILTHLAQNAAAHGARQLTITGTEAGFTVQDDGPGISQGNRARIFEPFFTTRRATGGTGMGLAIVRTMLGAAGGDIALLPSDRGALFDITFD</sequence>
<dbReference type="GO" id="GO:0005886">
    <property type="term" value="C:plasma membrane"/>
    <property type="evidence" value="ECO:0007669"/>
    <property type="project" value="UniProtKB-SubCell"/>
</dbReference>
<dbReference type="PANTHER" id="PTHR44936">
    <property type="entry name" value="SENSOR PROTEIN CREC"/>
    <property type="match status" value="1"/>
</dbReference>
<dbReference type="Gene3D" id="1.10.287.130">
    <property type="match status" value="1"/>
</dbReference>
<dbReference type="SUPFAM" id="SSF55874">
    <property type="entry name" value="ATPase domain of HSP90 chaperone/DNA topoisomerase II/histidine kinase"/>
    <property type="match status" value="1"/>
</dbReference>
<dbReference type="InterPro" id="IPR003660">
    <property type="entry name" value="HAMP_dom"/>
</dbReference>
<organism evidence="13 14">
    <name type="scientific">Roseovarius atlanticus</name>
    <dbReference type="NCBI Taxonomy" id="1641875"/>
    <lineage>
        <taxon>Bacteria</taxon>
        <taxon>Pseudomonadati</taxon>
        <taxon>Pseudomonadota</taxon>
        <taxon>Alphaproteobacteria</taxon>
        <taxon>Rhodobacterales</taxon>
        <taxon>Roseobacteraceae</taxon>
        <taxon>Roseovarius</taxon>
    </lineage>
</organism>
<reference evidence="13 14" key="1">
    <citation type="submission" date="2015-04" db="EMBL/GenBank/DDBJ databases">
        <title>The draft genome sequence of Roseovarius sp.R12b.</title>
        <authorList>
            <person name="Li G."/>
            <person name="Lai Q."/>
            <person name="Shao Z."/>
            <person name="Yan P."/>
        </authorList>
    </citation>
    <scope>NUCLEOTIDE SEQUENCE [LARGE SCALE GENOMIC DNA]</scope>
    <source>
        <strain evidence="13 14">R12B</strain>
    </source>
</reference>
<feature type="domain" description="Histidine kinase" evidence="11">
    <location>
        <begin position="133"/>
        <end position="320"/>
    </location>
</feature>
<dbReference type="InterPro" id="IPR036097">
    <property type="entry name" value="HisK_dim/P_sf"/>
</dbReference>
<evidence type="ECO:0000256" key="6">
    <source>
        <dbReference type="ARBA" id="ARBA00022679"/>
    </source>
</evidence>
<dbReference type="PROSITE" id="PS50885">
    <property type="entry name" value="HAMP"/>
    <property type="match status" value="1"/>
</dbReference>
<dbReference type="SMART" id="SM00304">
    <property type="entry name" value="HAMP"/>
    <property type="match status" value="1"/>
</dbReference>
<keyword evidence="9" id="KW-0067">ATP-binding</keyword>
<dbReference type="Gene3D" id="6.10.340.10">
    <property type="match status" value="1"/>
</dbReference>
<keyword evidence="8" id="KW-0418">Kinase</keyword>
<dbReference type="STRING" id="1641875.XM53_15060"/>
<dbReference type="CDD" id="cd00075">
    <property type="entry name" value="HATPase"/>
    <property type="match status" value="1"/>
</dbReference>
<dbReference type="Pfam" id="PF02518">
    <property type="entry name" value="HATPase_c"/>
    <property type="match status" value="1"/>
</dbReference>
<evidence type="ECO:0000259" key="12">
    <source>
        <dbReference type="PROSITE" id="PS50885"/>
    </source>
</evidence>
<dbReference type="SMART" id="SM00387">
    <property type="entry name" value="HATPase_c"/>
    <property type="match status" value="1"/>
</dbReference>
<comment type="catalytic activity">
    <reaction evidence="1">
        <text>ATP + protein L-histidine = ADP + protein N-phospho-L-histidine.</text>
        <dbReference type="EC" id="2.7.13.3"/>
    </reaction>
</comment>
<name>A0A0T5NS10_9RHOB</name>
<dbReference type="SMART" id="SM00388">
    <property type="entry name" value="HisKA"/>
    <property type="match status" value="1"/>
</dbReference>
<dbReference type="InterPro" id="IPR005467">
    <property type="entry name" value="His_kinase_dom"/>
</dbReference>
<proteinExistence type="predicted"/>
<evidence type="ECO:0000259" key="11">
    <source>
        <dbReference type="PROSITE" id="PS50109"/>
    </source>
</evidence>
<dbReference type="CDD" id="cd00082">
    <property type="entry name" value="HisKA"/>
    <property type="match status" value="1"/>
</dbReference>
<dbReference type="Gene3D" id="3.30.565.10">
    <property type="entry name" value="Histidine kinase-like ATPase, C-terminal domain"/>
    <property type="match status" value="1"/>
</dbReference>
<evidence type="ECO:0000256" key="7">
    <source>
        <dbReference type="ARBA" id="ARBA00022741"/>
    </source>
</evidence>
<dbReference type="InterPro" id="IPR050980">
    <property type="entry name" value="2C_sensor_his_kinase"/>
</dbReference>
<comment type="subcellular location">
    <subcellularLocation>
        <location evidence="2">Cell membrane</location>
        <topology evidence="2">Multi-pass membrane protein</topology>
    </subcellularLocation>
</comment>
<keyword evidence="5" id="KW-0597">Phosphoprotein</keyword>
<evidence type="ECO:0000256" key="3">
    <source>
        <dbReference type="ARBA" id="ARBA00012438"/>
    </source>
</evidence>
<evidence type="ECO:0000256" key="10">
    <source>
        <dbReference type="SAM" id="Phobius"/>
    </source>
</evidence>
<dbReference type="PANTHER" id="PTHR44936:SF10">
    <property type="entry name" value="SENSOR PROTEIN RSTB"/>
    <property type="match status" value="1"/>
</dbReference>
<evidence type="ECO:0000256" key="8">
    <source>
        <dbReference type="ARBA" id="ARBA00022777"/>
    </source>
</evidence>
<keyword evidence="10" id="KW-0472">Membrane</keyword>
<evidence type="ECO:0000313" key="14">
    <source>
        <dbReference type="Proteomes" id="UP000051295"/>
    </source>
</evidence>
<dbReference type="Pfam" id="PF00512">
    <property type="entry name" value="HisKA"/>
    <property type="match status" value="1"/>
</dbReference>
<evidence type="ECO:0000256" key="2">
    <source>
        <dbReference type="ARBA" id="ARBA00004651"/>
    </source>
</evidence>
<feature type="domain" description="HAMP" evidence="12">
    <location>
        <begin position="72"/>
        <end position="125"/>
    </location>
</feature>
<protein>
    <recommendedName>
        <fullName evidence="3">histidine kinase</fullName>
        <ecNumber evidence="3">2.7.13.3</ecNumber>
    </recommendedName>
</protein>